<organism evidence="1 2">
    <name type="scientific">Nitrosomonas ureae</name>
    <dbReference type="NCBI Taxonomy" id="44577"/>
    <lineage>
        <taxon>Bacteria</taxon>
        <taxon>Pseudomonadati</taxon>
        <taxon>Pseudomonadota</taxon>
        <taxon>Betaproteobacteria</taxon>
        <taxon>Nitrosomonadales</taxon>
        <taxon>Nitrosomonadaceae</taxon>
        <taxon>Nitrosomonas</taxon>
    </lineage>
</organism>
<gene>
    <name evidence="1" type="ORF">SAMN06297164_0611</name>
</gene>
<evidence type="ECO:0000313" key="2">
    <source>
        <dbReference type="Proteomes" id="UP000219335"/>
    </source>
</evidence>
<dbReference type="AlphaFoldDB" id="A0A286A3P0"/>
<dbReference type="Proteomes" id="UP000219335">
    <property type="component" value="Unassembled WGS sequence"/>
</dbReference>
<dbReference type="EMBL" id="OCMU01000001">
    <property type="protein sequence ID" value="SOD16526.1"/>
    <property type="molecule type" value="Genomic_DNA"/>
</dbReference>
<accession>A0A286A3P0</accession>
<protein>
    <submittedName>
        <fullName evidence="1">Uncharacterized protein</fullName>
    </submittedName>
</protein>
<dbReference type="RefSeq" id="WP_097103783.1">
    <property type="nucleotide sequence ID" value="NZ_OCMU01000001.1"/>
</dbReference>
<name>A0A286A3P0_9PROT</name>
<reference evidence="1 2" key="1">
    <citation type="submission" date="2017-09" db="EMBL/GenBank/DDBJ databases">
        <authorList>
            <person name="Ehlers B."/>
            <person name="Leendertz F.H."/>
        </authorList>
    </citation>
    <scope>NUCLEOTIDE SEQUENCE [LARGE SCALE GENOMIC DNA]</scope>
    <source>
        <strain evidence="1 2">Nm42</strain>
    </source>
</reference>
<proteinExistence type="predicted"/>
<sequence length="65" mass="7460">MARRVQIVKKSTGQLIDQYAFTLDDSASDQEYLTKAWFIAVDDGSVIEANKIDYKIEFVEESIKK</sequence>
<evidence type="ECO:0000313" key="1">
    <source>
        <dbReference type="EMBL" id="SOD16526.1"/>
    </source>
</evidence>